<keyword evidence="2" id="KW-1185">Reference proteome</keyword>
<evidence type="ECO:0000313" key="2">
    <source>
        <dbReference type="Proteomes" id="UP000887565"/>
    </source>
</evidence>
<dbReference type="AlphaFoldDB" id="A0A915JIB2"/>
<sequence length="145" mass="15335">MYRPKRSLHNGFALGFFLLKNSTVADSVSFTTLFPGTSSKNTSDDHGGRPKQTPPEMAPTADSTPPPAAAPLPSQQPHVAVNNVEPKSPAQAVPTTFSSVFPSSIAPTRKSGFSRSTVTVESFQLGKKSSIKDKTTANTPHAPKT</sequence>
<reference evidence="3" key="1">
    <citation type="submission" date="2022-11" db="UniProtKB">
        <authorList>
            <consortium name="WormBaseParasite"/>
        </authorList>
    </citation>
    <scope>IDENTIFICATION</scope>
</reference>
<dbReference type="WBParaSite" id="nRc.2.0.1.t25831-RA">
    <property type="protein sequence ID" value="nRc.2.0.1.t25831-RA"/>
    <property type="gene ID" value="nRc.2.0.1.g25831"/>
</dbReference>
<organism evidence="2 3">
    <name type="scientific">Romanomermis culicivorax</name>
    <name type="common">Nematode worm</name>
    <dbReference type="NCBI Taxonomy" id="13658"/>
    <lineage>
        <taxon>Eukaryota</taxon>
        <taxon>Metazoa</taxon>
        <taxon>Ecdysozoa</taxon>
        <taxon>Nematoda</taxon>
        <taxon>Enoplea</taxon>
        <taxon>Dorylaimia</taxon>
        <taxon>Mermithida</taxon>
        <taxon>Mermithoidea</taxon>
        <taxon>Mermithidae</taxon>
        <taxon>Romanomermis</taxon>
    </lineage>
</organism>
<dbReference type="Proteomes" id="UP000887565">
    <property type="component" value="Unplaced"/>
</dbReference>
<feature type="region of interest" description="Disordered" evidence="1">
    <location>
        <begin position="33"/>
        <end position="145"/>
    </location>
</feature>
<feature type="compositionally biased region" description="Polar residues" evidence="1">
    <location>
        <begin position="93"/>
        <end position="122"/>
    </location>
</feature>
<protein>
    <submittedName>
        <fullName evidence="3">Uncharacterized protein</fullName>
    </submittedName>
</protein>
<accession>A0A915JIB2</accession>
<evidence type="ECO:0000313" key="3">
    <source>
        <dbReference type="WBParaSite" id="nRc.2.0.1.t25831-RA"/>
    </source>
</evidence>
<name>A0A915JIB2_ROMCU</name>
<evidence type="ECO:0000256" key="1">
    <source>
        <dbReference type="SAM" id="MobiDB-lite"/>
    </source>
</evidence>
<proteinExistence type="predicted"/>